<feature type="signal peptide" evidence="1">
    <location>
        <begin position="1"/>
        <end position="18"/>
    </location>
</feature>
<feature type="chain" id="PRO_5042110781" evidence="1">
    <location>
        <begin position="19"/>
        <end position="85"/>
    </location>
</feature>
<dbReference type="EMBL" id="MU842852">
    <property type="protein sequence ID" value="KAK2030363.1"/>
    <property type="molecule type" value="Genomic_DNA"/>
</dbReference>
<protein>
    <submittedName>
        <fullName evidence="2">Uncharacterized protein</fullName>
    </submittedName>
</protein>
<name>A0AAD9HK23_9PEZI</name>
<reference evidence="2" key="1">
    <citation type="submission" date="2021-06" db="EMBL/GenBank/DDBJ databases">
        <title>Comparative genomics, transcriptomics and evolutionary studies reveal genomic signatures of adaptation to plant cell wall in hemibiotrophic fungi.</title>
        <authorList>
            <consortium name="DOE Joint Genome Institute"/>
            <person name="Baroncelli R."/>
            <person name="Diaz J.F."/>
            <person name="Benocci T."/>
            <person name="Peng M."/>
            <person name="Battaglia E."/>
            <person name="Haridas S."/>
            <person name="Andreopoulos W."/>
            <person name="Labutti K."/>
            <person name="Pangilinan J."/>
            <person name="Floch G.L."/>
            <person name="Makela M.R."/>
            <person name="Henrissat B."/>
            <person name="Grigoriev I.V."/>
            <person name="Crouch J.A."/>
            <person name="De Vries R.P."/>
            <person name="Sukno S.A."/>
            <person name="Thon M.R."/>
        </authorList>
    </citation>
    <scope>NUCLEOTIDE SEQUENCE</scope>
    <source>
        <strain evidence="2">MAFF235873</strain>
    </source>
</reference>
<evidence type="ECO:0000313" key="3">
    <source>
        <dbReference type="Proteomes" id="UP001232148"/>
    </source>
</evidence>
<dbReference type="Proteomes" id="UP001232148">
    <property type="component" value="Unassembled WGS sequence"/>
</dbReference>
<proteinExistence type="predicted"/>
<organism evidence="2 3">
    <name type="scientific">Colletotrichum zoysiae</name>
    <dbReference type="NCBI Taxonomy" id="1216348"/>
    <lineage>
        <taxon>Eukaryota</taxon>
        <taxon>Fungi</taxon>
        <taxon>Dikarya</taxon>
        <taxon>Ascomycota</taxon>
        <taxon>Pezizomycotina</taxon>
        <taxon>Sordariomycetes</taxon>
        <taxon>Hypocreomycetidae</taxon>
        <taxon>Glomerellales</taxon>
        <taxon>Glomerellaceae</taxon>
        <taxon>Colletotrichum</taxon>
        <taxon>Colletotrichum graminicola species complex</taxon>
    </lineage>
</organism>
<keyword evidence="3" id="KW-1185">Reference proteome</keyword>
<evidence type="ECO:0000256" key="1">
    <source>
        <dbReference type="SAM" id="SignalP"/>
    </source>
</evidence>
<gene>
    <name evidence="2" type="ORF">LX32DRAFT_638233</name>
</gene>
<accession>A0AAD9HK23</accession>
<sequence length="85" mass="8952">MKFAFFLSVLTLATAVTAKQFCLGGCIKCYCGDVLYESHGCKHCSCNQNGYTSTNASTPMGTCDLPGGFHQGCGFRDGLFTGGTC</sequence>
<keyword evidence="1" id="KW-0732">Signal</keyword>
<dbReference type="AlphaFoldDB" id="A0AAD9HK23"/>
<feature type="non-terminal residue" evidence="2">
    <location>
        <position position="85"/>
    </location>
</feature>
<comment type="caution">
    <text evidence="2">The sequence shown here is derived from an EMBL/GenBank/DDBJ whole genome shotgun (WGS) entry which is preliminary data.</text>
</comment>
<evidence type="ECO:0000313" key="2">
    <source>
        <dbReference type="EMBL" id="KAK2030363.1"/>
    </source>
</evidence>